<keyword evidence="2" id="KW-0201">Cytochrome c-type biogenesis</keyword>
<dbReference type="InterPro" id="IPR050553">
    <property type="entry name" value="Thioredoxin_ResA/DsbE_sf"/>
</dbReference>
<protein>
    <submittedName>
        <fullName evidence="7">Thioredoxin</fullName>
    </submittedName>
</protein>
<dbReference type="KEGG" id="lue:DCD74_01370"/>
<feature type="domain" description="Thioredoxin" evidence="6">
    <location>
        <begin position="42"/>
        <end position="180"/>
    </location>
</feature>
<evidence type="ECO:0000256" key="4">
    <source>
        <dbReference type="ARBA" id="ARBA00023284"/>
    </source>
</evidence>
<dbReference type="EMBL" id="CP029556">
    <property type="protein sequence ID" value="AXA83521.1"/>
    <property type="molecule type" value="Genomic_DNA"/>
</dbReference>
<keyword evidence="3" id="KW-1015">Disulfide bond</keyword>
<sequence length="198" mass="20511">MLPLLLLATVTACKPAGEAETDAASKPATTPATTPTPSATKPAEIGEVPKLAVTTLDGKTFDLAEQRDQWVVVNYWATWCGPCLEEMPELSALDAMREHITVIGLAYEDIGADELRAFLAKQPVVYPIAIIDVTAPPASFEAPRGLPLTFLIAPDGKLAAEFMGPVNAKILEDAIAKAGGPKPGAAKAGAAHGGTAPT</sequence>
<evidence type="ECO:0000256" key="5">
    <source>
        <dbReference type="SAM" id="MobiDB-lite"/>
    </source>
</evidence>
<dbReference type="InterPro" id="IPR017937">
    <property type="entry name" value="Thioredoxin_CS"/>
</dbReference>
<accession>A0A344J3B1</accession>
<dbReference type="SUPFAM" id="SSF52833">
    <property type="entry name" value="Thioredoxin-like"/>
    <property type="match status" value="1"/>
</dbReference>
<evidence type="ECO:0000256" key="2">
    <source>
        <dbReference type="ARBA" id="ARBA00022748"/>
    </source>
</evidence>
<evidence type="ECO:0000256" key="3">
    <source>
        <dbReference type="ARBA" id="ARBA00023157"/>
    </source>
</evidence>
<dbReference type="Gene3D" id="3.40.30.10">
    <property type="entry name" value="Glutaredoxin"/>
    <property type="match status" value="1"/>
</dbReference>
<dbReference type="Proteomes" id="UP000251842">
    <property type="component" value="Chromosome"/>
</dbReference>
<proteinExistence type="predicted"/>
<dbReference type="GO" id="GO:0017004">
    <property type="term" value="P:cytochrome complex assembly"/>
    <property type="evidence" value="ECO:0007669"/>
    <property type="project" value="UniProtKB-KW"/>
</dbReference>
<dbReference type="OrthoDB" id="9796554at2"/>
<dbReference type="InterPro" id="IPR013766">
    <property type="entry name" value="Thioredoxin_domain"/>
</dbReference>
<gene>
    <name evidence="7" type="ORF">DCD74_01370</name>
</gene>
<evidence type="ECO:0000313" key="8">
    <source>
        <dbReference type="Proteomes" id="UP000251842"/>
    </source>
</evidence>
<dbReference type="PROSITE" id="PS00194">
    <property type="entry name" value="THIOREDOXIN_1"/>
    <property type="match status" value="1"/>
</dbReference>
<feature type="region of interest" description="Disordered" evidence="5">
    <location>
        <begin position="18"/>
        <end position="44"/>
    </location>
</feature>
<keyword evidence="4" id="KW-0676">Redox-active center</keyword>
<comment type="subcellular location">
    <subcellularLocation>
        <location evidence="1">Cell envelope</location>
    </subcellularLocation>
</comment>
<dbReference type="PANTHER" id="PTHR42852:SF6">
    <property type="entry name" value="THIOL:DISULFIDE INTERCHANGE PROTEIN DSBE"/>
    <property type="match status" value="1"/>
</dbReference>
<dbReference type="PANTHER" id="PTHR42852">
    <property type="entry name" value="THIOL:DISULFIDE INTERCHANGE PROTEIN DSBE"/>
    <property type="match status" value="1"/>
</dbReference>
<organism evidence="7 8">
    <name type="scientific">Solilutibacter oculi</name>
    <dbReference type="NCBI Taxonomy" id="2698682"/>
    <lineage>
        <taxon>Bacteria</taxon>
        <taxon>Pseudomonadati</taxon>
        <taxon>Pseudomonadota</taxon>
        <taxon>Gammaproteobacteria</taxon>
        <taxon>Lysobacterales</taxon>
        <taxon>Lysobacteraceae</taxon>
        <taxon>Solilutibacter</taxon>
    </lineage>
</organism>
<dbReference type="GO" id="GO:0015036">
    <property type="term" value="F:disulfide oxidoreductase activity"/>
    <property type="evidence" value="ECO:0007669"/>
    <property type="project" value="UniProtKB-ARBA"/>
</dbReference>
<name>A0A344J3B1_9GAMM</name>
<feature type="compositionally biased region" description="Low complexity" evidence="5">
    <location>
        <begin position="24"/>
        <end position="43"/>
    </location>
</feature>
<dbReference type="PROSITE" id="PS51352">
    <property type="entry name" value="THIOREDOXIN_2"/>
    <property type="match status" value="1"/>
</dbReference>
<dbReference type="InterPro" id="IPR036249">
    <property type="entry name" value="Thioredoxin-like_sf"/>
</dbReference>
<dbReference type="AlphaFoldDB" id="A0A344J3B1"/>
<evidence type="ECO:0000259" key="6">
    <source>
        <dbReference type="PROSITE" id="PS51352"/>
    </source>
</evidence>
<dbReference type="Pfam" id="PF00578">
    <property type="entry name" value="AhpC-TSA"/>
    <property type="match status" value="1"/>
</dbReference>
<keyword evidence="8" id="KW-1185">Reference proteome</keyword>
<dbReference type="RefSeq" id="WP_112925743.1">
    <property type="nucleotide sequence ID" value="NZ_CP029556.1"/>
</dbReference>
<evidence type="ECO:0000313" key="7">
    <source>
        <dbReference type="EMBL" id="AXA83521.1"/>
    </source>
</evidence>
<dbReference type="InterPro" id="IPR000866">
    <property type="entry name" value="AhpC/TSA"/>
</dbReference>
<reference evidence="8" key="1">
    <citation type="submission" date="2018-05" db="EMBL/GenBank/DDBJ databases">
        <title>Luteimonas pekinense sp. nov., isolated from human Meibomian gland secretions, Beijing, China.</title>
        <authorList>
            <person name="Wen T."/>
            <person name="Bai H."/>
            <person name="Lv H."/>
        </authorList>
    </citation>
    <scope>NUCLEOTIDE SEQUENCE [LARGE SCALE GENOMIC DNA]</scope>
    <source>
        <strain evidence="8">83-4</strain>
    </source>
</reference>
<evidence type="ECO:0000256" key="1">
    <source>
        <dbReference type="ARBA" id="ARBA00004196"/>
    </source>
</evidence>
<dbReference type="GO" id="GO:0016209">
    <property type="term" value="F:antioxidant activity"/>
    <property type="evidence" value="ECO:0007669"/>
    <property type="project" value="InterPro"/>
</dbReference>
<dbReference type="CDD" id="cd02966">
    <property type="entry name" value="TlpA_like_family"/>
    <property type="match status" value="1"/>
</dbReference>
<dbReference type="GO" id="GO:0030313">
    <property type="term" value="C:cell envelope"/>
    <property type="evidence" value="ECO:0007669"/>
    <property type="project" value="UniProtKB-SubCell"/>
</dbReference>